<dbReference type="Proteomes" id="UP001497497">
    <property type="component" value="Unassembled WGS sequence"/>
</dbReference>
<dbReference type="AlphaFoldDB" id="A0AAV2HSE9"/>
<dbReference type="EMBL" id="CAXITT010000235">
    <property type="protein sequence ID" value="CAL1536639.1"/>
    <property type="molecule type" value="Genomic_DNA"/>
</dbReference>
<feature type="non-terminal residue" evidence="2">
    <location>
        <position position="1"/>
    </location>
</feature>
<name>A0AAV2HSE9_LYMST</name>
<keyword evidence="3" id="KW-1185">Reference proteome</keyword>
<feature type="non-terminal residue" evidence="2">
    <location>
        <position position="110"/>
    </location>
</feature>
<comment type="caution">
    <text evidence="2">The sequence shown here is derived from an EMBL/GenBank/DDBJ whole genome shotgun (WGS) entry which is preliminary data.</text>
</comment>
<gene>
    <name evidence="2" type="ORF">GSLYS_00010552001</name>
</gene>
<evidence type="ECO:0000313" key="2">
    <source>
        <dbReference type="EMBL" id="CAL1536639.1"/>
    </source>
</evidence>
<protein>
    <submittedName>
        <fullName evidence="2">Uncharacterized protein</fullName>
    </submittedName>
</protein>
<feature type="compositionally biased region" description="Basic residues" evidence="1">
    <location>
        <begin position="60"/>
        <end position="73"/>
    </location>
</feature>
<proteinExistence type="predicted"/>
<accession>A0AAV2HSE9</accession>
<evidence type="ECO:0000313" key="3">
    <source>
        <dbReference type="Proteomes" id="UP001497497"/>
    </source>
</evidence>
<sequence length="110" mass="12052">HQFKLAGGRSATTRPGSFFQNFDSCDTSAACGESFHVQGENSSSSEAHHFVSNKTNQQHAKPKKARSRGSKKKNSVEKLPVDNINDEDDDNDFIPVGMLQLSTAKRPEST</sequence>
<feature type="region of interest" description="Disordered" evidence="1">
    <location>
        <begin position="35"/>
        <end position="110"/>
    </location>
</feature>
<reference evidence="2 3" key="1">
    <citation type="submission" date="2024-04" db="EMBL/GenBank/DDBJ databases">
        <authorList>
            <consortium name="Genoscope - CEA"/>
            <person name="William W."/>
        </authorList>
    </citation>
    <scope>NUCLEOTIDE SEQUENCE [LARGE SCALE GENOMIC DNA]</scope>
</reference>
<organism evidence="2 3">
    <name type="scientific">Lymnaea stagnalis</name>
    <name type="common">Great pond snail</name>
    <name type="synonym">Helix stagnalis</name>
    <dbReference type="NCBI Taxonomy" id="6523"/>
    <lineage>
        <taxon>Eukaryota</taxon>
        <taxon>Metazoa</taxon>
        <taxon>Spiralia</taxon>
        <taxon>Lophotrochozoa</taxon>
        <taxon>Mollusca</taxon>
        <taxon>Gastropoda</taxon>
        <taxon>Heterobranchia</taxon>
        <taxon>Euthyneura</taxon>
        <taxon>Panpulmonata</taxon>
        <taxon>Hygrophila</taxon>
        <taxon>Lymnaeoidea</taxon>
        <taxon>Lymnaeidae</taxon>
        <taxon>Lymnaea</taxon>
    </lineage>
</organism>
<evidence type="ECO:0000256" key="1">
    <source>
        <dbReference type="SAM" id="MobiDB-lite"/>
    </source>
</evidence>